<accession>A0A1W2EJY8</accession>
<sequence length="273" mass="30277">MNDSQNISTEAKVKFFFAGLLMLSFISCNNSGTQTSTNADVKEAVSEAKRVHESSDDECGNSLLFKKGVKMHSATYNAEGKQTNKQIATVTKVYEEGAFKVAEIEIQSMDTLADDNKLRTLVYKCDGKSLFMDISGLLPKDNKAKVEGGGLSFPSRLSTGQSLPDTEYSMNMEQGGKKMKIVSHVTDRKVESQEDITIGTKTYAAYKISSVIKADIEIAGMTEQMKKSMEAMKEKMPKNKMLLWYAPSATVLKMEFYLGDKLVTRNEVTSIER</sequence>
<evidence type="ECO:0000259" key="1">
    <source>
        <dbReference type="Pfam" id="PF21347"/>
    </source>
</evidence>
<dbReference type="AlphaFoldDB" id="A0A1W2EJY8"/>
<proteinExistence type="predicted"/>
<gene>
    <name evidence="2" type="ORF">SAMN04488101_1138</name>
</gene>
<dbReference type="InterPro" id="IPR049279">
    <property type="entry name" value="DUF3108-like"/>
</dbReference>
<dbReference type="Gene3D" id="2.40.360.20">
    <property type="match status" value="1"/>
</dbReference>
<keyword evidence="3" id="KW-1185">Reference proteome</keyword>
<dbReference type="STRING" id="475255.SAMN04488101_1138"/>
<evidence type="ECO:0000313" key="2">
    <source>
        <dbReference type="EMBL" id="SMD09925.1"/>
    </source>
</evidence>
<evidence type="ECO:0000313" key="3">
    <source>
        <dbReference type="Proteomes" id="UP000192678"/>
    </source>
</evidence>
<dbReference type="OrthoDB" id="665223at2"/>
<name>A0A1W2EJY8_9SPHI</name>
<feature type="domain" description="DUF3108" evidence="1">
    <location>
        <begin position="66"/>
        <end position="222"/>
    </location>
</feature>
<dbReference type="Proteomes" id="UP000192678">
    <property type="component" value="Unassembled WGS sequence"/>
</dbReference>
<dbReference type="Pfam" id="PF21347">
    <property type="entry name" value="DUF3108_like"/>
    <property type="match status" value="1"/>
</dbReference>
<dbReference type="RefSeq" id="WP_084291159.1">
    <property type="nucleotide sequence ID" value="NZ_FWYB01000013.1"/>
</dbReference>
<protein>
    <recommendedName>
        <fullName evidence="1">DUF3108 domain-containing protein</fullName>
    </recommendedName>
</protein>
<organism evidence="2 3">
    <name type="scientific">Pedobacter nyackensis</name>
    <dbReference type="NCBI Taxonomy" id="475255"/>
    <lineage>
        <taxon>Bacteria</taxon>
        <taxon>Pseudomonadati</taxon>
        <taxon>Bacteroidota</taxon>
        <taxon>Sphingobacteriia</taxon>
        <taxon>Sphingobacteriales</taxon>
        <taxon>Sphingobacteriaceae</taxon>
        <taxon>Pedobacter</taxon>
    </lineage>
</organism>
<dbReference type="EMBL" id="FWYB01000013">
    <property type="protein sequence ID" value="SMD09925.1"/>
    <property type="molecule type" value="Genomic_DNA"/>
</dbReference>
<reference evidence="2 3" key="1">
    <citation type="submission" date="2017-04" db="EMBL/GenBank/DDBJ databases">
        <authorList>
            <person name="Afonso C.L."/>
            <person name="Miller P.J."/>
            <person name="Scott M.A."/>
            <person name="Spackman E."/>
            <person name="Goraichik I."/>
            <person name="Dimitrov K.M."/>
            <person name="Suarez D.L."/>
            <person name="Swayne D.E."/>
        </authorList>
    </citation>
    <scope>NUCLEOTIDE SEQUENCE [LARGE SCALE GENOMIC DNA]</scope>
    <source>
        <strain evidence="2 3">DSM 19625</strain>
    </source>
</reference>